<sequence>MYISLVDLEEPCLKMALTCQRTISLEEDTAVLNHAIVATKVHKDSLTQRKSWRRYLDNPHGDGSKDACYMYEKVDKIPTTKKEHAVPRALKYFNQKCTALRR</sequence>
<gene>
    <name evidence="1" type="ORF">LIER_03236</name>
</gene>
<evidence type="ECO:0000313" key="1">
    <source>
        <dbReference type="EMBL" id="GAA0142305.1"/>
    </source>
</evidence>
<organism evidence="1 2">
    <name type="scientific">Lithospermum erythrorhizon</name>
    <name type="common">Purple gromwell</name>
    <name type="synonym">Lithospermum officinale var. erythrorhizon</name>
    <dbReference type="NCBI Taxonomy" id="34254"/>
    <lineage>
        <taxon>Eukaryota</taxon>
        <taxon>Viridiplantae</taxon>
        <taxon>Streptophyta</taxon>
        <taxon>Embryophyta</taxon>
        <taxon>Tracheophyta</taxon>
        <taxon>Spermatophyta</taxon>
        <taxon>Magnoliopsida</taxon>
        <taxon>eudicotyledons</taxon>
        <taxon>Gunneridae</taxon>
        <taxon>Pentapetalae</taxon>
        <taxon>asterids</taxon>
        <taxon>lamiids</taxon>
        <taxon>Boraginales</taxon>
        <taxon>Boraginaceae</taxon>
        <taxon>Boraginoideae</taxon>
        <taxon>Lithospermeae</taxon>
        <taxon>Lithospermum</taxon>
    </lineage>
</organism>
<proteinExistence type="predicted"/>
<reference evidence="1 2" key="1">
    <citation type="submission" date="2024-01" db="EMBL/GenBank/DDBJ databases">
        <title>The complete chloroplast genome sequence of Lithospermum erythrorhizon: insights into the phylogenetic relationship among Boraginaceae species and the maternal lineages of purple gromwells.</title>
        <authorList>
            <person name="Okada T."/>
            <person name="Watanabe K."/>
        </authorList>
    </citation>
    <scope>NUCLEOTIDE SEQUENCE [LARGE SCALE GENOMIC DNA]</scope>
</reference>
<evidence type="ECO:0000313" key="2">
    <source>
        <dbReference type="Proteomes" id="UP001454036"/>
    </source>
</evidence>
<dbReference type="AlphaFoldDB" id="A0AAV3NSI5"/>
<accession>A0AAV3NSI5</accession>
<comment type="caution">
    <text evidence="1">The sequence shown here is derived from an EMBL/GenBank/DDBJ whole genome shotgun (WGS) entry which is preliminary data.</text>
</comment>
<protein>
    <submittedName>
        <fullName evidence="1">Uncharacterized protein</fullName>
    </submittedName>
</protein>
<dbReference type="Proteomes" id="UP001454036">
    <property type="component" value="Unassembled WGS sequence"/>
</dbReference>
<keyword evidence="2" id="KW-1185">Reference proteome</keyword>
<name>A0AAV3NSI5_LITER</name>
<dbReference type="EMBL" id="BAABME010000382">
    <property type="protein sequence ID" value="GAA0142305.1"/>
    <property type="molecule type" value="Genomic_DNA"/>
</dbReference>